<dbReference type="InterPro" id="IPR047640">
    <property type="entry name" value="RpiR-like"/>
</dbReference>
<evidence type="ECO:0000256" key="3">
    <source>
        <dbReference type="ARBA" id="ARBA00023163"/>
    </source>
</evidence>
<protein>
    <submittedName>
        <fullName evidence="6">MurR/RpiR family transcriptional regulator</fullName>
    </submittedName>
</protein>
<dbReference type="InterPro" id="IPR000281">
    <property type="entry name" value="HTH_RpiR"/>
</dbReference>
<reference evidence="6 7" key="1">
    <citation type="submission" date="2018-10" db="EMBL/GenBank/DDBJ databases">
        <title>Transmission dynamics of multidrug resistant bacteria on intensive care unit surfaces.</title>
        <authorList>
            <person name="D'Souza A.W."/>
            <person name="Potter R.F."/>
            <person name="Wallace M."/>
            <person name="Shupe A."/>
            <person name="Patel S."/>
            <person name="Sun S."/>
            <person name="Gul D."/>
            <person name="Kwon J.H."/>
            <person name="Andleeb S."/>
            <person name="Burnham C.-A.D."/>
            <person name="Dantas G."/>
        </authorList>
    </citation>
    <scope>NUCLEOTIDE SEQUENCE [LARGE SCALE GENOMIC DNA]</scope>
    <source>
        <strain evidence="6 7">AS_373</strain>
    </source>
</reference>
<dbReference type="SUPFAM" id="SSF46689">
    <property type="entry name" value="Homeodomain-like"/>
    <property type="match status" value="1"/>
</dbReference>
<evidence type="ECO:0000313" key="7">
    <source>
        <dbReference type="Proteomes" id="UP000275331"/>
    </source>
</evidence>
<keyword evidence="1" id="KW-0805">Transcription regulation</keyword>
<dbReference type="AlphaFoldDB" id="A0A3R9G7U9"/>
<dbReference type="CDD" id="cd05013">
    <property type="entry name" value="SIS_RpiR"/>
    <property type="match status" value="1"/>
</dbReference>
<dbReference type="Gene3D" id="3.40.50.10490">
    <property type="entry name" value="Glucose-6-phosphate isomerase like protein, domain 1"/>
    <property type="match status" value="1"/>
</dbReference>
<keyword evidence="3" id="KW-0804">Transcription</keyword>
<dbReference type="Proteomes" id="UP000275331">
    <property type="component" value="Unassembled WGS sequence"/>
</dbReference>
<dbReference type="GO" id="GO:1901135">
    <property type="term" value="P:carbohydrate derivative metabolic process"/>
    <property type="evidence" value="ECO:0007669"/>
    <property type="project" value="InterPro"/>
</dbReference>
<evidence type="ECO:0000259" key="5">
    <source>
        <dbReference type="PROSITE" id="PS51464"/>
    </source>
</evidence>
<dbReference type="GO" id="GO:0003700">
    <property type="term" value="F:DNA-binding transcription factor activity"/>
    <property type="evidence" value="ECO:0007669"/>
    <property type="project" value="InterPro"/>
</dbReference>
<name>A0A3R9G7U9_9ENTR</name>
<comment type="caution">
    <text evidence="6">The sequence shown here is derived from an EMBL/GenBank/DDBJ whole genome shotgun (WGS) entry which is preliminary data.</text>
</comment>
<keyword evidence="2" id="KW-0238">DNA-binding</keyword>
<dbReference type="InterPro" id="IPR036388">
    <property type="entry name" value="WH-like_DNA-bd_sf"/>
</dbReference>
<gene>
    <name evidence="6" type="ORF">EGT71_14290</name>
</gene>
<dbReference type="InterPro" id="IPR046348">
    <property type="entry name" value="SIS_dom_sf"/>
</dbReference>
<dbReference type="Pfam" id="PF01380">
    <property type="entry name" value="SIS"/>
    <property type="match status" value="1"/>
</dbReference>
<sequence>MTHTPDTFTMPPLQPGKILATLGAMQSSLSRTSQRIAQFILQNPQRVTTLTVAGLAQDAQAGEASIVRFCRLLGFRGFQDFKRDLTIELARSDAMLDADITPDDDVDAVSGKLQETVNSVLTQTRTLLDAQQVRRAVDALLNAEAVYLFGVGSSGISAQEMKHKLMRIGLRAVALQDSHEMAMQAALLRPDEVAFAISHSGASPETVKALHLAKAAGATTVALTYHLATPLLEQADITLINGHHQGELQGDSLATRVAQAFVLDVLYSLLVQARPEQARANKLKTMAALKP</sequence>
<feature type="domain" description="HTH rpiR-type" evidence="4">
    <location>
        <begin position="16"/>
        <end position="92"/>
    </location>
</feature>
<dbReference type="GO" id="GO:0003677">
    <property type="term" value="F:DNA binding"/>
    <property type="evidence" value="ECO:0007669"/>
    <property type="project" value="UniProtKB-KW"/>
</dbReference>
<dbReference type="OrthoDB" id="370421at2"/>
<dbReference type="PROSITE" id="PS51071">
    <property type="entry name" value="HTH_RPIR"/>
    <property type="match status" value="1"/>
</dbReference>
<dbReference type="InterPro" id="IPR035472">
    <property type="entry name" value="RpiR-like_SIS"/>
</dbReference>
<evidence type="ECO:0000256" key="2">
    <source>
        <dbReference type="ARBA" id="ARBA00023125"/>
    </source>
</evidence>
<organism evidence="6 7">
    <name type="scientific">Atlantibacter subterraneus</name>
    <dbReference type="NCBI Taxonomy" id="255519"/>
    <lineage>
        <taxon>Bacteria</taxon>
        <taxon>Pseudomonadati</taxon>
        <taxon>Pseudomonadota</taxon>
        <taxon>Gammaproteobacteria</taxon>
        <taxon>Enterobacterales</taxon>
        <taxon>Enterobacteriaceae</taxon>
        <taxon>Atlantibacter</taxon>
    </lineage>
</organism>
<dbReference type="InterPro" id="IPR009057">
    <property type="entry name" value="Homeodomain-like_sf"/>
</dbReference>
<dbReference type="PANTHER" id="PTHR30514:SF9">
    <property type="entry name" value="TRANSCRIPTIONAL REGULATOR"/>
    <property type="match status" value="1"/>
</dbReference>
<accession>A0A3R9G7U9</accession>
<dbReference type="EMBL" id="RHXB01000009">
    <property type="protein sequence ID" value="RSE24836.1"/>
    <property type="molecule type" value="Genomic_DNA"/>
</dbReference>
<proteinExistence type="predicted"/>
<evidence type="ECO:0000256" key="1">
    <source>
        <dbReference type="ARBA" id="ARBA00023015"/>
    </source>
</evidence>
<dbReference type="PANTHER" id="PTHR30514">
    <property type="entry name" value="GLUCOKINASE"/>
    <property type="match status" value="1"/>
</dbReference>
<dbReference type="Gene3D" id="1.10.10.10">
    <property type="entry name" value="Winged helix-like DNA-binding domain superfamily/Winged helix DNA-binding domain"/>
    <property type="match status" value="1"/>
</dbReference>
<dbReference type="Pfam" id="PF01418">
    <property type="entry name" value="HTH_6"/>
    <property type="match status" value="1"/>
</dbReference>
<dbReference type="SUPFAM" id="SSF53697">
    <property type="entry name" value="SIS domain"/>
    <property type="match status" value="1"/>
</dbReference>
<evidence type="ECO:0000313" key="6">
    <source>
        <dbReference type="EMBL" id="RSE24836.1"/>
    </source>
</evidence>
<dbReference type="PROSITE" id="PS51464">
    <property type="entry name" value="SIS"/>
    <property type="match status" value="1"/>
</dbReference>
<dbReference type="InterPro" id="IPR001347">
    <property type="entry name" value="SIS_dom"/>
</dbReference>
<evidence type="ECO:0000259" key="4">
    <source>
        <dbReference type="PROSITE" id="PS51071"/>
    </source>
</evidence>
<dbReference type="GO" id="GO:0097367">
    <property type="term" value="F:carbohydrate derivative binding"/>
    <property type="evidence" value="ECO:0007669"/>
    <property type="project" value="InterPro"/>
</dbReference>
<feature type="domain" description="SIS" evidence="5">
    <location>
        <begin position="136"/>
        <end position="276"/>
    </location>
</feature>